<organism evidence="1 2">
    <name type="scientific">Candidatus Kaiserbacteria bacterium CG10_big_fil_rev_8_21_14_0_10_49_17</name>
    <dbReference type="NCBI Taxonomy" id="1974609"/>
    <lineage>
        <taxon>Bacteria</taxon>
        <taxon>Candidatus Kaiseribacteriota</taxon>
    </lineage>
</organism>
<name>A0A2M6WFD6_9BACT</name>
<protein>
    <submittedName>
        <fullName evidence="1">Uncharacterized protein</fullName>
    </submittedName>
</protein>
<dbReference type="EMBL" id="PFBJ01000003">
    <property type="protein sequence ID" value="PIT91454.1"/>
    <property type="molecule type" value="Genomic_DNA"/>
</dbReference>
<comment type="caution">
    <text evidence="1">The sequence shown here is derived from an EMBL/GenBank/DDBJ whole genome shotgun (WGS) entry which is preliminary data.</text>
</comment>
<sequence length="78" mass="8587">MKSSNLSPIVKTTDIPCPHVHCDGYIVTRSTPQLKAFDFSTKIGGPPEYIFTTSVSCDTCFTEFSEDVLGRENIAGKR</sequence>
<evidence type="ECO:0000313" key="1">
    <source>
        <dbReference type="EMBL" id="PIT91454.1"/>
    </source>
</evidence>
<accession>A0A2M6WFD6</accession>
<dbReference type="AlphaFoldDB" id="A0A2M6WFD6"/>
<reference evidence="2" key="1">
    <citation type="submission" date="2017-09" db="EMBL/GenBank/DDBJ databases">
        <title>Depth-based differentiation of microbial function through sediment-hosted aquifers and enrichment of novel symbionts in the deep terrestrial subsurface.</title>
        <authorList>
            <person name="Probst A.J."/>
            <person name="Ladd B."/>
            <person name="Jarett J.K."/>
            <person name="Geller-Mcgrath D.E."/>
            <person name="Sieber C.M.K."/>
            <person name="Emerson J.B."/>
            <person name="Anantharaman K."/>
            <person name="Thomas B.C."/>
            <person name="Malmstrom R."/>
            <person name="Stieglmeier M."/>
            <person name="Klingl A."/>
            <person name="Woyke T."/>
            <person name="Ryan C.M."/>
            <person name="Banfield J.F."/>
        </authorList>
    </citation>
    <scope>NUCLEOTIDE SEQUENCE [LARGE SCALE GENOMIC DNA]</scope>
</reference>
<proteinExistence type="predicted"/>
<dbReference type="Proteomes" id="UP000228809">
    <property type="component" value="Unassembled WGS sequence"/>
</dbReference>
<gene>
    <name evidence="1" type="ORF">COU17_00485</name>
</gene>
<evidence type="ECO:0000313" key="2">
    <source>
        <dbReference type="Proteomes" id="UP000228809"/>
    </source>
</evidence>